<keyword evidence="1" id="KW-0732">Signal</keyword>
<dbReference type="Proteomes" id="UP001597548">
    <property type="component" value="Unassembled WGS sequence"/>
</dbReference>
<dbReference type="InterPro" id="IPR039448">
    <property type="entry name" value="Beta_helix"/>
</dbReference>
<keyword evidence="4" id="KW-1185">Reference proteome</keyword>
<gene>
    <name evidence="3" type="ORF">ACFS29_09525</name>
</gene>
<dbReference type="SUPFAM" id="SSF51126">
    <property type="entry name" value="Pectin lyase-like"/>
    <property type="match status" value="1"/>
</dbReference>
<sequence length="539" mass="60839">MIRKTFYILCCFVGFYLNAQQEFHVFPMDDLQSPGATLGNGSLAQPWDLQTALNQKTSIVNSGDTIWIHEGVYNGKFVSSLQSLKPNQYITVSGFKDDKVVLNGNVNSPSKAVLEVKSQQVIFKNFEVTFLGDYARHVRDLSFIRADGINHTSGQDSKFINLTIHNNPGSGFGSWKHTGGTIIYGCKIFNNGFFSEVRGRGAGIYVQNISDKTRIIKNNIIFNNYYMGIEVWSASKKANSSYVKNMLLQNNIIFNNGSSGGYFKNNIIVATDDNNGVNRATNIKLVNNILYHNTDVTKSAKGDAGSLTLGVNSKAPLLDVEVIDNIIIGGNNALRFDNAENTVFKNNIIYGGYVHFYEYGLTNFETLDFDNNKYFSKNNRNFRVINKKDYTMADWKSTLSIDVNSTWQNIKNFDMKSTLNISKNEFAQNEYRVTLFQKEGQSVVIDFSEYNLKTGSSFKIYDVENPKAILKSGILQEDGNIVFPMDNSNFEKPLHNTKAQKTLSNFGVFTIEFENSIPSEISTEKKDNAFKRFFRWLGF</sequence>
<dbReference type="InterPro" id="IPR006626">
    <property type="entry name" value="PbH1"/>
</dbReference>
<dbReference type="Pfam" id="PF13229">
    <property type="entry name" value="Beta_helix"/>
    <property type="match status" value="1"/>
</dbReference>
<accession>A0ABW5ZW43</accession>
<dbReference type="Gene3D" id="2.160.20.10">
    <property type="entry name" value="Single-stranded right-handed beta-helix, Pectin lyase-like"/>
    <property type="match status" value="1"/>
</dbReference>
<proteinExistence type="predicted"/>
<reference evidence="4" key="1">
    <citation type="journal article" date="2019" name="Int. J. Syst. Evol. Microbiol.">
        <title>The Global Catalogue of Microorganisms (GCM) 10K type strain sequencing project: providing services to taxonomists for standard genome sequencing and annotation.</title>
        <authorList>
            <consortium name="The Broad Institute Genomics Platform"/>
            <consortium name="The Broad Institute Genome Sequencing Center for Infectious Disease"/>
            <person name="Wu L."/>
            <person name="Ma J."/>
        </authorList>
    </citation>
    <scope>NUCLEOTIDE SEQUENCE [LARGE SCALE GENOMIC DNA]</scope>
    <source>
        <strain evidence="4">KCTC 32514</strain>
    </source>
</reference>
<dbReference type="InterPro" id="IPR011050">
    <property type="entry name" value="Pectin_lyase_fold/virulence"/>
</dbReference>
<evidence type="ECO:0000313" key="3">
    <source>
        <dbReference type="EMBL" id="MFD2915878.1"/>
    </source>
</evidence>
<evidence type="ECO:0000313" key="4">
    <source>
        <dbReference type="Proteomes" id="UP001597548"/>
    </source>
</evidence>
<evidence type="ECO:0000259" key="2">
    <source>
        <dbReference type="Pfam" id="PF13229"/>
    </source>
</evidence>
<organism evidence="3 4">
    <name type="scientific">Psychroserpens luteus</name>
    <dbReference type="NCBI Taxonomy" id="1434066"/>
    <lineage>
        <taxon>Bacteria</taxon>
        <taxon>Pseudomonadati</taxon>
        <taxon>Bacteroidota</taxon>
        <taxon>Flavobacteriia</taxon>
        <taxon>Flavobacteriales</taxon>
        <taxon>Flavobacteriaceae</taxon>
        <taxon>Psychroserpens</taxon>
    </lineage>
</organism>
<dbReference type="InterPro" id="IPR012334">
    <property type="entry name" value="Pectin_lyas_fold"/>
</dbReference>
<protein>
    <submittedName>
        <fullName evidence="3">Right-handed parallel beta-helix repeat-containing protein</fullName>
    </submittedName>
</protein>
<name>A0ABW5ZW43_9FLAO</name>
<comment type="caution">
    <text evidence="3">The sequence shown here is derived from an EMBL/GenBank/DDBJ whole genome shotgun (WGS) entry which is preliminary data.</text>
</comment>
<evidence type="ECO:0000256" key="1">
    <source>
        <dbReference type="SAM" id="SignalP"/>
    </source>
</evidence>
<feature type="domain" description="Right handed beta helix" evidence="2">
    <location>
        <begin position="144"/>
        <end position="260"/>
    </location>
</feature>
<dbReference type="RefSeq" id="WP_194509237.1">
    <property type="nucleotide sequence ID" value="NZ_JADILU010000007.1"/>
</dbReference>
<feature type="chain" id="PRO_5045144222" evidence="1">
    <location>
        <begin position="20"/>
        <end position="539"/>
    </location>
</feature>
<feature type="signal peptide" evidence="1">
    <location>
        <begin position="1"/>
        <end position="19"/>
    </location>
</feature>
<dbReference type="EMBL" id="JBHUOS010000008">
    <property type="protein sequence ID" value="MFD2915878.1"/>
    <property type="molecule type" value="Genomic_DNA"/>
</dbReference>
<dbReference type="SMART" id="SM00710">
    <property type="entry name" value="PbH1"/>
    <property type="match status" value="6"/>
</dbReference>